<keyword evidence="7" id="KW-0597">Phosphoprotein</keyword>
<dbReference type="SMART" id="SM00220">
    <property type="entry name" value="S_TKc"/>
    <property type="match status" value="1"/>
</dbReference>
<evidence type="ECO:0000256" key="10">
    <source>
        <dbReference type="ARBA" id="ARBA00022692"/>
    </source>
</evidence>
<dbReference type="InterPro" id="IPR011009">
    <property type="entry name" value="Kinase-like_dom_sf"/>
</dbReference>
<keyword evidence="6" id="KW-0723">Serine/threonine-protein kinase</keyword>
<dbReference type="GO" id="GO:0005524">
    <property type="term" value="F:ATP binding"/>
    <property type="evidence" value="ECO:0007669"/>
    <property type="project" value="UniProtKB-UniRule"/>
</dbReference>
<keyword evidence="12" id="KW-0677">Repeat</keyword>
<dbReference type="GO" id="GO:0005886">
    <property type="term" value="C:plasma membrane"/>
    <property type="evidence" value="ECO:0007669"/>
    <property type="project" value="UniProtKB-SubCell"/>
</dbReference>
<comment type="similarity">
    <text evidence="3">Belongs to the RLP family.</text>
</comment>
<dbReference type="EMBL" id="JBJUIK010000003">
    <property type="protein sequence ID" value="KAL3531700.1"/>
    <property type="molecule type" value="Genomic_DNA"/>
</dbReference>
<evidence type="ECO:0000256" key="8">
    <source>
        <dbReference type="ARBA" id="ARBA00022614"/>
    </source>
</evidence>
<evidence type="ECO:0000256" key="9">
    <source>
        <dbReference type="ARBA" id="ARBA00022679"/>
    </source>
</evidence>
<feature type="domain" description="Protein kinase" evidence="25">
    <location>
        <begin position="627"/>
        <end position="939"/>
    </location>
</feature>
<dbReference type="FunFam" id="3.30.200.20:FF:000432">
    <property type="entry name" value="LRR receptor-like serine/threonine-protein kinase EFR"/>
    <property type="match status" value="1"/>
</dbReference>
<dbReference type="PROSITE" id="PS00107">
    <property type="entry name" value="PROTEIN_KINASE_ATP"/>
    <property type="match status" value="1"/>
</dbReference>
<dbReference type="InterPro" id="IPR013210">
    <property type="entry name" value="LRR_N_plant-typ"/>
</dbReference>
<evidence type="ECO:0000256" key="18">
    <source>
        <dbReference type="ARBA" id="ARBA00023170"/>
    </source>
</evidence>
<comment type="caution">
    <text evidence="26">The sequence shown here is derived from an EMBL/GenBank/DDBJ whole genome shotgun (WGS) entry which is preliminary data.</text>
</comment>
<evidence type="ECO:0000256" key="21">
    <source>
        <dbReference type="ARBA" id="ARBA00048679"/>
    </source>
</evidence>
<keyword evidence="8" id="KW-0433">Leucine-rich repeat</keyword>
<dbReference type="Pfam" id="PF00560">
    <property type="entry name" value="LRR_1"/>
    <property type="match status" value="4"/>
</dbReference>
<dbReference type="Pfam" id="PF08263">
    <property type="entry name" value="LRRNT_2"/>
    <property type="match status" value="1"/>
</dbReference>
<dbReference type="InterPro" id="IPR000719">
    <property type="entry name" value="Prot_kinase_dom"/>
</dbReference>
<dbReference type="Pfam" id="PF07714">
    <property type="entry name" value="PK_Tyr_Ser-Thr"/>
    <property type="match status" value="1"/>
</dbReference>
<evidence type="ECO:0000256" key="4">
    <source>
        <dbReference type="ARBA" id="ARBA00012513"/>
    </source>
</evidence>
<reference evidence="26 27" key="1">
    <citation type="submission" date="2024-11" db="EMBL/GenBank/DDBJ databases">
        <title>A near-complete genome assembly of Cinchona calisaya.</title>
        <authorList>
            <person name="Lian D.C."/>
            <person name="Zhao X.W."/>
            <person name="Wei L."/>
        </authorList>
    </citation>
    <scope>NUCLEOTIDE SEQUENCE [LARGE SCALE GENOMIC DNA]</scope>
    <source>
        <tissue evidence="26">Nenye</tissue>
    </source>
</reference>
<evidence type="ECO:0000256" key="16">
    <source>
        <dbReference type="ARBA" id="ARBA00022989"/>
    </source>
</evidence>
<comment type="catalytic activity">
    <reaction evidence="21">
        <text>L-seryl-[protein] + ATP = O-phospho-L-seryl-[protein] + ADP + H(+)</text>
        <dbReference type="Rhea" id="RHEA:17989"/>
        <dbReference type="Rhea" id="RHEA-COMP:9863"/>
        <dbReference type="Rhea" id="RHEA-COMP:11604"/>
        <dbReference type="ChEBI" id="CHEBI:15378"/>
        <dbReference type="ChEBI" id="CHEBI:29999"/>
        <dbReference type="ChEBI" id="CHEBI:30616"/>
        <dbReference type="ChEBI" id="CHEBI:83421"/>
        <dbReference type="ChEBI" id="CHEBI:456216"/>
        <dbReference type="EC" id="2.7.11.1"/>
    </reaction>
</comment>
<keyword evidence="19" id="KW-0325">Glycoprotein</keyword>
<evidence type="ECO:0000256" key="19">
    <source>
        <dbReference type="ARBA" id="ARBA00023180"/>
    </source>
</evidence>
<comment type="similarity">
    <text evidence="2">Belongs to the protein kinase superfamily. Ser/Thr protein kinase family.</text>
</comment>
<dbReference type="PROSITE" id="PS50011">
    <property type="entry name" value="PROTEIN_KINASE_DOM"/>
    <property type="match status" value="1"/>
</dbReference>
<dbReference type="GO" id="GO:0004674">
    <property type="term" value="F:protein serine/threonine kinase activity"/>
    <property type="evidence" value="ECO:0007669"/>
    <property type="project" value="UniProtKB-KW"/>
</dbReference>
<evidence type="ECO:0000256" key="6">
    <source>
        <dbReference type="ARBA" id="ARBA00022527"/>
    </source>
</evidence>
<dbReference type="Gene3D" id="3.80.10.10">
    <property type="entry name" value="Ribonuclease Inhibitor"/>
    <property type="match status" value="3"/>
</dbReference>
<dbReference type="InterPro" id="IPR003591">
    <property type="entry name" value="Leu-rich_rpt_typical-subtyp"/>
</dbReference>
<feature type="transmembrane region" description="Helical" evidence="24">
    <location>
        <begin position="569"/>
        <end position="589"/>
    </location>
</feature>
<evidence type="ECO:0000259" key="25">
    <source>
        <dbReference type="PROSITE" id="PS50011"/>
    </source>
</evidence>
<dbReference type="GO" id="GO:0006952">
    <property type="term" value="P:defense response"/>
    <property type="evidence" value="ECO:0007669"/>
    <property type="project" value="UniProtKB-ARBA"/>
</dbReference>
<evidence type="ECO:0000256" key="11">
    <source>
        <dbReference type="ARBA" id="ARBA00022729"/>
    </source>
</evidence>
<evidence type="ECO:0000256" key="3">
    <source>
        <dbReference type="ARBA" id="ARBA00009592"/>
    </source>
</evidence>
<dbReference type="FunFam" id="3.80.10.10:FF:000275">
    <property type="entry name" value="Leucine-rich repeat receptor-like protein kinase"/>
    <property type="match status" value="1"/>
</dbReference>
<dbReference type="FunFam" id="1.10.510.10:FF:000358">
    <property type="entry name" value="Putative leucine-rich repeat receptor-like serine/threonine-protein kinase"/>
    <property type="match status" value="1"/>
</dbReference>
<dbReference type="FunFam" id="3.80.10.10:FF:000288">
    <property type="entry name" value="LRR receptor-like serine/threonine-protein kinase EFR"/>
    <property type="match status" value="1"/>
</dbReference>
<keyword evidence="5" id="KW-1003">Cell membrane</keyword>
<dbReference type="PROSITE" id="PS00108">
    <property type="entry name" value="PROTEIN_KINASE_ST"/>
    <property type="match status" value="1"/>
</dbReference>
<evidence type="ECO:0000256" key="23">
    <source>
        <dbReference type="SAM" id="MobiDB-lite"/>
    </source>
</evidence>
<dbReference type="SUPFAM" id="SSF52058">
    <property type="entry name" value="L domain-like"/>
    <property type="match status" value="2"/>
</dbReference>
<dbReference type="Proteomes" id="UP001630127">
    <property type="component" value="Unassembled WGS sequence"/>
</dbReference>
<evidence type="ECO:0000256" key="2">
    <source>
        <dbReference type="ARBA" id="ARBA00008684"/>
    </source>
</evidence>
<evidence type="ECO:0000256" key="20">
    <source>
        <dbReference type="ARBA" id="ARBA00047899"/>
    </source>
</evidence>
<evidence type="ECO:0000256" key="13">
    <source>
        <dbReference type="ARBA" id="ARBA00022741"/>
    </source>
</evidence>
<keyword evidence="16 24" id="KW-1133">Transmembrane helix</keyword>
<dbReference type="Pfam" id="PF13855">
    <property type="entry name" value="LRR_8"/>
    <property type="match status" value="1"/>
</dbReference>
<feature type="binding site" evidence="22">
    <location>
        <position position="656"/>
    </location>
    <ligand>
        <name>ATP</name>
        <dbReference type="ChEBI" id="CHEBI:30616"/>
    </ligand>
</feature>
<dbReference type="EC" id="2.7.11.1" evidence="4"/>
<evidence type="ECO:0000256" key="1">
    <source>
        <dbReference type="ARBA" id="ARBA00004251"/>
    </source>
</evidence>
<evidence type="ECO:0000256" key="22">
    <source>
        <dbReference type="PROSITE-ProRule" id="PRU10141"/>
    </source>
</evidence>
<name>A0ABD3AKK6_9GENT</name>
<proteinExistence type="inferred from homology"/>
<keyword evidence="9" id="KW-0808">Transferase</keyword>
<evidence type="ECO:0000256" key="17">
    <source>
        <dbReference type="ARBA" id="ARBA00023136"/>
    </source>
</evidence>
<accession>A0ABD3AKK6</accession>
<gene>
    <name evidence="26" type="ORF">ACH5RR_005221</name>
</gene>
<dbReference type="Gene3D" id="1.10.510.10">
    <property type="entry name" value="Transferase(Phosphotransferase) domain 1"/>
    <property type="match status" value="1"/>
</dbReference>
<dbReference type="InterPro" id="IPR055414">
    <property type="entry name" value="LRR_R13L4/SHOC2-like"/>
</dbReference>
<feature type="region of interest" description="Disordered" evidence="23">
    <location>
        <begin position="950"/>
        <end position="975"/>
    </location>
</feature>
<keyword evidence="17 24" id="KW-0472">Membrane</keyword>
<evidence type="ECO:0000256" key="5">
    <source>
        <dbReference type="ARBA" id="ARBA00022475"/>
    </source>
</evidence>
<evidence type="ECO:0000313" key="27">
    <source>
        <dbReference type="Proteomes" id="UP001630127"/>
    </source>
</evidence>
<evidence type="ECO:0000256" key="12">
    <source>
        <dbReference type="ARBA" id="ARBA00022737"/>
    </source>
</evidence>
<evidence type="ECO:0000313" key="26">
    <source>
        <dbReference type="EMBL" id="KAL3531700.1"/>
    </source>
</evidence>
<dbReference type="InterPro" id="IPR051809">
    <property type="entry name" value="Plant_receptor-like_S/T_kinase"/>
</dbReference>
<sequence>MLPSIECQTSFSKCCFILCTFLLPCILSTLFNLPFLAYASIDHRGNETDRQAILAIKAQITHDPLGVTSSWNESVHFCNWMGVTCGHLHQRVTNLNISSLQLVGSLSPFVGNLTFLSGINLELNYFNGQIPPEIGNLVRLRHLNLTNNSFSGELPPDLSRCRNLVLIRLGWNRLTGRIPFQLGSLAKLERIHLHYNNLTGRIPETFGNLSSIKSLSLAANSLQGIIPEALGKLSTLSFLGLGVNQLSGEVDDLSFLNSLSKCRGLKMLDLSDCQFGGKLPDSVANLSANLLSLRLGGNNLSGSIPPGIQNLVNLTELQLQKNILTGNIPIGIGNLGMLRLLDLSKNELSGYIPSSLSNISQLYALHLQKNYLTGIIPLSFGNFQYLQELDLSQNLLNGTIPNRVMSITSLAISLNVSHNQLTGPLPSEVGELKNLGHLDVSQNMLSGEIPSSIGRCFTLGSLQMGNNFFEGPLPSSLSSLRGLQDLDLSHNNLSGQIPSFLQRISFNHLNLSFNQFDGQVPTEGVFKNASAISLAGNIKLCGGIPELQLPACPESKSRKKGKKSPRLKLMIPLLSGLLGLVIVMSLLIICRLRRTKRLRESPQASSPTKGFLSKVKYEDLFRGTDGFSPSNLIGTGSFGSVYRGILDPDETVVAVKVFHLQQRAALKSFMAECGALRNIKHRNLVKIYTACSSSDFQGNEFKALVYEFMPNGSLENWLHPPPEAEDNVSTCPKILGLLQRVNIAIDVASALDYLHNYCHKPIVHCDLKPGNILLDKEMIARVSDFGLAKLVQECVSKSHSNQSSSFGIRGTVGYTAPEYGTGGKVSSYGDVYSFGILLLEMFTGKRPTDSMFNGSITHHNYAKTAVHGRIDEILDPLIRPGGQEEEEATPQENGTIGQSKVDQIRECLISIVSIGIACSVESPTERMDIGDAVKELQLIRDILLASEPNYSSTSGSLRFEGSSSRSATSNWKNVL</sequence>
<evidence type="ECO:0000256" key="14">
    <source>
        <dbReference type="ARBA" id="ARBA00022777"/>
    </source>
</evidence>
<dbReference type="Gene3D" id="3.30.200.20">
    <property type="entry name" value="Phosphorylase Kinase, domain 1"/>
    <property type="match status" value="1"/>
</dbReference>
<dbReference type="InterPro" id="IPR017441">
    <property type="entry name" value="Protein_kinase_ATP_BS"/>
</dbReference>
<organism evidence="26 27">
    <name type="scientific">Cinchona calisaya</name>
    <dbReference type="NCBI Taxonomy" id="153742"/>
    <lineage>
        <taxon>Eukaryota</taxon>
        <taxon>Viridiplantae</taxon>
        <taxon>Streptophyta</taxon>
        <taxon>Embryophyta</taxon>
        <taxon>Tracheophyta</taxon>
        <taxon>Spermatophyta</taxon>
        <taxon>Magnoliopsida</taxon>
        <taxon>eudicotyledons</taxon>
        <taxon>Gunneridae</taxon>
        <taxon>Pentapetalae</taxon>
        <taxon>asterids</taxon>
        <taxon>lamiids</taxon>
        <taxon>Gentianales</taxon>
        <taxon>Rubiaceae</taxon>
        <taxon>Cinchonoideae</taxon>
        <taxon>Cinchoneae</taxon>
        <taxon>Cinchona</taxon>
    </lineage>
</organism>
<dbReference type="InterPro" id="IPR008271">
    <property type="entry name" value="Ser/Thr_kinase_AS"/>
</dbReference>
<dbReference type="InterPro" id="IPR001611">
    <property type="entry name" value="Leu-rich_rpt"/>
</dbReference>
<dbReference type="SUPFAM" id="SSF56112">
    <property type="entry name" value="Protein kinase-like (PK-like)"/>
    <property type="match status" value="1"/>
</dbReference>
<dbReference type="PRINTS" id="PR00019">
    <property type="entry name" value="LEURICHRPT"/>
</dbReference>
<dbReference type="SMART" id="SM00369">
    <property type="entry name" value="LRR_TYP"/>
    <property type="match status" value="6"/>
</dbReference>
<dbReference type="AlphaFoldDB" id="A0ABD3AKK6"/>
<keyword evidence="10 24" id="KW-0812">Transmembrane</keyword>
<comment type="catalytic activity">
    <reaction evidence="20">
        <text>L-threonyl-[protein] + ATP = O-phospho-L-threonyl-[protein] + ADP + H(+)</text>
        <dbReference type="Rhea" id="RHEA:46608"/>
        <dbReference type="Rhea" id="RHEA-COMP:11060"/>
        <dbReference type="Rhea" id="RHEA-COMP:11605"/>
        <dbReference type="ChEBI" id="CHEBI:15378"/>
        <dbReference type="ChEBI" id="CHEBI:30013"/>
        <dbReference type="ChEBI" id="CHEBI:30616"/>
        <dbReference type="ChEBI" id="CHEBI:61977"/>
        <dbReference type="ChEBI" id="CHEBI:456216"/>
        <dbReference type="EC" id="2.7.11.1"/>
    </reaction>
</comment>
<dbReference type="GO" id="GO:0051707">
    <property type="term" value="P:response to other organism"/>
    <property type="evidence" value="ECO:0007669"/>
    <property type="project" value="UniProtKB-ARBA"/>
</dbReference>
<protein>
    <recommendedName>
        <fullName evidence="4">non-specific serine/threonine protein kinase</fullName>
        <ecNumber evidence="4">2.7.11.1</ecNumber>
    </recommendedName>
</protein>
<keyword evidence="11" id="KW-0732">Signal</keyword>
<dbReference type="Pfam" id="PF23598">
    <property type="entry name" value="LRR_14"/>
    <property type="match status" value="1"/>
</dbReference>
<evidence type="ECO:0000256" key="24">
    <source>
        <dbReference type="SAM" id="Phobius"/>
    </source>
</evidence>
<keyword evidence="18" id="KW-0675">Receptor</keyword>
<evidence type="ECO:0000256" key="15">
    <source>
        <dbReference type="ARBA" id="ARBA00022840"/>
    </source>
</evidence>
<keyword evidence="27" id="KW-1185">Reference proteome</keyword>
<dbReference type="InterPro" id="IPR001245">
    <property type="entry name" value="Ser-Thr/Tyr_kinase_cat_dom"/>
</dbReference>
<keyword evidence="13 22" id="KW-0547">Nucleotide-binding</keyword>
<keyword evidence="15 22" id="KW-0067">ATP-binding</keyword>
<dbReference type="InterPro" id="IPR032675">
    <property type="entry name" value="LRR_dom_sf"/>
</dbReference>
<comment type="subcellular location">
    <subcellularLocation>
        <location evidence="1">Cell membrane</location>
        <topology evidence="1">Single-pass type I membrane protein</topology>
    </subcellularLocation>
</comment>
<keyword evidence="14" id="KW-0418">Kinase</keyword>
<dbReference type="PANTHER" id="PTHR27008">
    <property type="entry name" value="OS04G0122200 PROTEIN"/>
    <property type="match status" value="1"/>
</dbReference>
<evidence type="ECO:0000256" key="7">
    <source>
        <dbReference type="ARBA" id="ARBA00022553"/>
    </source>
</evidence>
<dbReference type="PANTHER" id="PTHR27008:SF596">
    <property type="entry name" value="OS02G0215500 PROTEIN"/>
    <property type="match status" value="1"/>
</dbReference>